<evidence type="ECO:0008006" key="6">
    <source>
        <dbReference type="Google" id="ProtNLM"/>
    </source>
</evidence>
<reference evidence="4" key="1">
    <citation type="journal article" date="2014" name="Int. J. Syst. Evol. Microbiol.">
        <title>Complete genome sequence of Corynebacterium casei LMG S-19264T (=DSM 44701T), isolated from a smear-ripened cheese.</title>
        <authorList>
            <consortium name="US DOE Joint Genome Institute (JGI-PGF)"/>
            <person name="Walter F."/>
            <person name="Albersmeier A."/>
            <person name="Kalinowski J."/>
            <person name="Ruckert C."/>
        </authorList>
    </citation>
    <scope>NUCLEOTIDE SEQUENCE</scope>
    <source>
        <strain evidence="4">JCM 19831</strain>
    </source>
</reference>
<dbReference type="Proteomes" id="UP000642070">
    <property type="component" value="Unassembled WGS sequence"/>
</dbReference>
<evidence type="ECO:0000256" key="2">
    <source>
        <dbReference type="SAM" id="Coils"/>
    </source>
</evidence>
<comment type="similarity">
    <text evidence="1">Belongs to the UPF0749 family.</text>
</comment>
<dbReference type="GO" id="GO:0005886">
    <property type="term" value="C:plasma membrane"/>
    <property type="evidence" value="ECO:0007669"/>
    <property type="project" value="TreeGrafter"/>
</dbReference>
<name>A0A917WSA1_9ACTN</name>
<evidence type="ECO:0000313" key="5">
    <source>
        <dbReference type="Proteomes" id="UP000642070"/>
    </source>
</evidence>
<feature type="coiled-coil region" evidence="2">
    <location>
        <begin position="53"/>
        <end position="80"/>
    </location>
</feature>
<keyword evidence="3" id="KW-1133">Transmembrane helix</keyword>
<dbReference type="RefSeq" id="WP_190250203.1">
    <property type="nucleotide sequence ID" value="NZ_BMPI01000011.1"/>
</dbReference>
<keyword evidence="3" id="KW-0812">Transmembrane</keyword>
<proteinExistence type="inferred from homology"/>
<dbReference type="PANTHER" id="PTHR37313">
    <property type="entry name" value="UPF0749 PROTEIN RV1825"/>
    <property type="match status" value="1"/>
</dbReference>
<dbReference type="Gene3D" id="3.30.70.1880">
    <property type="entry name" value="Protein of unknown function DUF881"/>
    <property type="match status" value="1"/>
</dbReference>
<feature type="transmembrane region" description="Helical" evidence="3">
    <location>
        <begin position="12"/>
        <end position="32"/>
    </location>
</feature>
<accession>A0A917WSA1</accession>
<keyword evidence="5" id="KW-1185">Reference proteome</keyword>
<sequence>MKNLYEQRRPLAANTIIAVLLALLGFALVVQFKARNSDAELAAARPEDLVRILSDLDSQQERLRRDIADLEETRRQLDSGAQGRDAALAEARRRADELGILAGTLPAEGPGLEVTLNSGSEPIQAATMLDAIEELRGAGAEAMQIGGANGAAVRIVASTYFADGGDGRLLVAESTLSAPYTIMVIGGPDTMRTALNIPGGVVDSVRQHGGTVSLREADPVRVTALHTAGELRYAKPA</sequence>
<evidence type="ECO:0000256" key="1">
    <source>
        <dbReference type="ARBA" id="ARBA00009108"/>
    </source>
</evidence>
<reference evidence="4" key="2">
    <citation type="submission" date="2020-09" db="EMBL/GenBank/DDBJ databases">
        <authorList>
            <person name="Sun Q."/>
            <person name="Ohkuma M."/>
        </authorList>
    </citation>
    <scope>NUCLEOTIDE SEQUENCE</scope>
    <source>
        <strain evidence="4">JCM 19831</strain>
    </source>
</reference>
<dbReference type="EMBL" id="BMPI01000011">
    <property type="protein sequence ID" value="GGM25160.1"/>
    <property type="molecule type" value="Genomic_DNA"/>
</dbReference>
<dbReference type="AlphaFoldDB" id="A0A917WSA1"/>
<keyword evidence="3" id="KW-0472">Membrane</keyword>
<organism evidence="4 5">
    <name type="scientific">Dactylosporangium sucinum</name>
    <dbReference type="NCBI Taxonomy" id="1424081"/>
    <lineage>
        <taxon>Bacteria</taxon>
        <taxon>Bacillati</taxon>
        <taxon>Actinomycetota</taxon>
        <taxon>Actinomycetes</taxon>
        <taxon>Micromonosporales</taxon>
        <taxon>Micromonosporaceae</taxon>
        <taxon>Dactylosporangium</taxon>
    </lineage>
</organism>
<keyword evidence="2" id="KW-0175">Coiled coil</keyword>
<evidence type="ECO:0000313" key="4">
    <source>
        <dbReference type="EMBL" id="GGM25160.1"/>
    </source>
</evidence>
<gene>
    <name evidence="4" type="ORF">GCM10007977_027860</name>
</gene>
<dbReference type="InterPro" id="IPR010273">
    <property type="entry name" value="DUF881"/>
</dbReference>
<dbReference type="PANTHER" id="PTHR37313:SF2">
    <property type="entry name" value="UPF0749 PROTEIN YLXX"/>
    <property type="match status" value="1"/>
</dbReference>
<comment type="caution">
    <text evidence="4">The sequence shown here is derived from an EMBL/GenBank/DDBJ whole genome shotgun (WGS) entry which is preliminary data.</text>
</comment>
<dbReference type="Pfam" id="PF05949">
    <property type="entry name" value="DUF881"/>
    <property type="match status" value="1"/>
</dbReference>
<evidence type="ECO:0000256" key="3">
    <source>
        <dbReference type="SAM" id="Phobius"/>
    </source>
</evidence>
<protein>
    <recommendedName>
        <fullName evidence="6">Division initiation protein</fullName>
    </recommendedName>
</protein>